<dbReference type="RefSeq" id="WP_377196445.1">
    <property type="nucleotide sequence ID" value="NZ_JBHUHF010000001.1"/>
</dbReference>
<dbReference type="CDD" id="cd19090">
    <property type="entry name" value="AKR_AKR15A-like"/>
    <property type="match status" value="1"/>
</dbReference>
<sequence length="307" mass="32598">MNSQRRLQVGRTDLTTGDLLFGTSALGNRLESAEALAVLRAAAAAGLTDWDTSNNYGRAEEFIGAALPDTPASIQVFTKVGPVPGHDDFSGDRVRASIEESRHRLGIDRFPLVHLHDPERISFDEALAPDGPVRALLALQEEGVIGHLGVAGGPIALLERFVRTGHFDAVITHNRYSLLDRSADSLLTEAAGRGIAVFNAAPFGGGALSRDAGPLRNYHYRAVDAEQERALLRIRAIASEAGVSVGSLALGLSRREPRITATIVGATAPGQIAQLVDWATVNIPDGVWAELDDALPPPSHQTGPHGR</sequence>
<keyword evidence="3" id="KW-1185">Reference proteome</keyword>
<comment type="caution">
    <text evidence="2">The sequence shown here is derived from an EMBL/GenBank/DDBJ whole genome shotgun (WGS) entry which is preliminary data.</text>
</comment>
<dbReference type="InterPro" id="IPR020471">
    <property type="entry name" value="AKR"/>
</dbReference>
<dbReference type="PANTHER" id="PTHR42686">
    <property type="entry name" value="GH17980P-RELATED"/>
    <property type="match status" value="1"/>
</dbReference>
<dbReference type="InterPro" id="IPR023210">
    <property type="entry name" value="NADP_OxRdtase_dom"/>
</dbReference>
<dbReference type="InterPro" id="IPR036812">
    <property type="entry name" value="NAD(P)_OxRdtase_dom_sf"/>
</dbReference>
<dbReference type="Gene3D" id="3.20.20.100">
    <property type="entry name" value="NADP-dependent oxidoreductase domain"/>
    <property type="match status" value="1"/>
</dbReference>
<reference evidence="3" key="1">
    <citation type="journal article" date="2019" name="Int. J. Syst. Evol. Microbiol.">
        <title>The Global Catalogue of Microorganisms (GCM) 10K type strain sequencing project: providing services to taxonomists for standard genome sequencing and annotation.</title>
        <authorList>
            <consortium name="The Broad Institute Genomics Platform"/>
            <consortium name="The Broad Institute Genome Sequencing Center for Infectious Disease"/>
            <person name="Wu L."/>
            <person name="Ma J."/>
        </authorList>
    </citation>
    <scope>NUCLEOTIDE SEQUENCE [LARGE SCALE GENOMIC DNA]</scope>
    <source>
        <strain evidence="3">CCM 7043</strain>
    </source>
</reference>
<dbReference type="Proteomes" id="UP001597338">
    <property type="component" value="Unassembled WGS sequence"/>
</dbReference>
<protein>
    <submittedName>
        <fullName evidence="2">Aldo/keto reductase</fullName>
    </submittedName>
</protein>
<dbReference type="EMBL" id="JBHUHF010000001">
    <property type="protein sequence ID" value="MFD2024506.1"/>
    <property type="molecule type" value="Genomic_DNA"/>
</dbReference>
<dbReference type="Pfam" id="PF00248">
    <property type="entry name" value="Aldo_ket_red"/>
    <property type="match status" value="1"/>
</dbReference>
<organism evidence="2 3">
    <name type="scientific">Promicromonospora aerolata</name>
    <dbReference type="NCBI Taxonomy" id="195749"/>
    <lineage>
        <taxon>Bacteria</taxon>
        <taxon>Bacillati</taxon>
        <taxon>Actinomycetota</taxon>
        <taxon>Actinomycetes</taxon>
        <taxon>Micrococcales</taxon>
        <taxon>Promicromonosporaceae</taxon>
        <taxon>Promicromonospora</taxon>
    </lineage>
</organism>
<accession>A0ABW4V3W3</accession>
<evidence type="ECO:0000259" key="1">
    <source>
        <dbReference type="Pfam" id="PF00248"/>
    </source>
</evidence>
<gene>
    <name evidence="2" type="ORF">ACFSL2_03185</name>
</gene>
<proteinExistence type="predicted"/>
<evidence type="ECO:0000313" key="3">
    <source>
        <dbReference type="Proteomes" id="UP001597338"/>
    </source>
</evidence>
<dbReference type="PANTHER" id="PTHR42686:SF1">
    <property type="entry name" value="GH17980P-RELATED"/>
    <property type="match status" value="1"/>
</dbReference>
<evidence type="ECO:0000313" key="2">
    <source>
        <dbReference type="EMBL" id="MFD2024506.1"/>
    </source>
</evidence>
<name>A0ABW4V3W3_9MICO</name>
<feature type="domain" description="NADP-dependent oxidoreductase" evidence="1">
    <location>
        <begin position="19"/>
        <end position="294"/>
    </location>
</feature>
<dbReference type="SUPFAM" id="SSF51430">
    <property type="entry name" value="NAD(P)-linked oxidoreductase"/>
    <property type="match status" value="1"/>
</dbReference>